<dbReference type="EC" id="6.5.1.1" evidence="2"/>
<feature type="domain" description="ATP-dependent DNA ligase family profile" evidence="5">
    <location>
        <begin position="105"/>
        <end position="227"/>
    </location>
</feature>
<dbReference type="CDD" id="cd07906">
    <property type="entry name" value="Adenylation_DNA_ligase_LigD_LigC"/>
    <property type="match status" value="1"/>
</dbReference>
<dbReference type="SUPFAM" id="SSF56091">
    <property type="entry name" value="DNA ligase/mRNA capping enzyme, catalytic domain"/>
    <property type="match status" value="1"/>
</dbReference>
<comment type="similarity">
    <text evidence="1">Belongs to the ATP-dependent DNA ligase family.</text>
</comment>
<evidence type="ECO:0000256" key="2">
    <source>
        <dbReference type="ARBA" id="ARBA00012727"/>
    </source>
</evidence>
<comment type="caution">
    <text evidence="6">The sequence shown here is derived from an EMBL/GenBank/DDBJ whole genome shotgun (WGS) entry which is preliminary data.</text>
</comment>
<dbReference type="Pfam" id="PF04679">
    <property type="entry name" value="DNA_ligase_A_C"/>
    <property type="match status" value="1"/>
</dbReference>
<evidence type="ECO:0000313" key="6">
    <source>
        <dbReference type="EMBL" id="NEW07042.1"/>
    </source>
</evidence>
<dbReference type="CDD" id="cd07971">
    <property type="entry name" value="OBF_DNA_ligase_LigD"/>
    <property type="match status" value="1"/>
</dbReference>
<evidence type="ECO:0000256" key="3">
    <source>
        <dbReference type="ARBA" id="ARBA00022598"/>
    </source>
</evidence>
<gene>
    <name evidence="6" type="ORF">GK047_13605</name>
</gene>
<keyword evidence="3 6" id="KW-0436">Ligase</keyword>
<reference evidence="6" key="1">
    <citation type="submission" date="2020-02" db="EMBL/GenBank/DDBJ databases">
        <authorList>
            <person name="Shen X.-R."/>
            <person name="Zhang Y.-X."/>
        </authorList>
    </citation>
    <scope>NUCLEOTIDE SEQUENCE</scope>
    <source>
        <strain evidence="6">SYP-B3998</strain>
    </source>
</reference>
<protein>
    <recommendedName>
        <fullName evidence="2">DNA ligase (ATP)</fullName>
        <ecNumber evidence="2">6.5.1.1</ecNumber>
    </recommendedName>
</protein>
<dbReference type="PROSITE" id="PS50160">
    <property type="entry name" value="DNA_LIGASE_A3"/>
    <property type="match status" value="1"/>
</dbReference>
<dbReference type="Gene3D" id="3.30.470.30">
    <property type="entry name" value="DNA ligase/mRNA capping enzyme"/>
    <property type="match status" value="1"/>
</dbReference>
<dbReference type="InterPro" id="IPR016059">
    <property type="entry name" value="DNA_ligase_ATP-dep_CS"/>
</dbReference>
<dbReference type="Pfam" id="PF01068">
    <property type="entry name" value="DNA_ligase_A_M"/>
    <property type="match status" value="1"/>
</dbReference>
<dbReference type="PROSITE" id="PS00697">
    <property type="entry name" value="DNA_LIGASE_A1"/>
    <property type="match status" value="1"/>
</dbReference>
<dbReference type="PANTHER" id="PTHR45674">
    <property type="entry name" value="DNA LIGASE 1/3 FAMILY MEMBER"/>
    <property type="match status" value="1"/>
</dbReference>
<accession>A0A6G3ZY26</accession>
<dbReference type="EMBL" id="JAAIKC010000004">
    <property type="protein sequence ID" value="NEW07042.1"/>
    <property type="molecule type" value="Genomic_DNA"/>
</dbReference>
<dbReference type="SUPFAM" id="SSF50249">
    <property type="entry name" value="Nucleic acid-binding proteins"/>
    <property type="match status" value="1"/>
</dbReference>
<dbReference type="GO" id="GO:0003910">
    <property type="term" value="F:DNA ligase (ATP) activity"/>
    <property type="evidence" value="ECO:0007669"/>
    <property type="project" value="UniProtKB-EC"/>
</dbReference>
<organism evidence="6">
    <name type="scientific">Paenibacillus sp. SYP-B3998</name>
    <dbReference type="NCBI Taxonomy" id="2678564"/>
    <lineage>
        <taxon>Bacteria</taxon>
        <taxon>Bacillati</taxon>
        <taxon>Bacillota</taxon>
        <taxon>Bacilli</taxon>
        <taxon>Bacillales</taxon>
        <taxon>Paenibacillaceae</taxon>
        <taxon>Paenibacillus</taxon>
    </lineage>
</organism>
<proteinExistence type="inferred from homology"/>
<dbReference type="InterPro" id="IPR012340">
    <property type="entry name" value="NA-bd_OB-fold"/>
</dbReference>
<dbReference type="GO" id="GO:0006281">
    <property type="term" value="P:DNA repair"/>
    <property type="evidence" value="ECO:0007669"/>
    <property type="project" value="InterPro"/>
</dbReference>
<dbReference type="Gene3D" id="2.40.50.140">
    <property type="entry name" value="Nucleic acid-binding proteins"/>
    <property type="match status" value="1"/>
</dbReference>
<dbReference type="AlphaFoldDB" id="A0A6G3ZY26"/>
<comment type="catalytic activity">
    <reaction evidence="4">
        <text>ATP + (deoxyribonucleotide)n-3'-hydroxyl + 5'-phospho-(deoxyribonucleotide)m = (deoxyribonucleotide)n+m + AMP + diphosphate.</text>
        <dbReference type="EC" id="6.5.1.1"/>
    </reaction>
</comment>
<evidence type="ECO:0000259" key="5">
    <source>
        <dbReference type="PROSITE" id="PS50160"/>
    </source>
</evidence>
<sequence length="316" mass="36181">MTINPIIPFEPVVAKEFPHGEKWIAQIKWDGVRMLSYFDGTQIKLVNRRLNNRTLQYPELLNPARYCKASSFILDGEIIAIGDGKPSFHEVMKRDSLRSAMSIERGVKQTQVSYMIFDVLFCNGSWVLDRPLEERQQILEQMIIPQNDVQLVPNFTDAEALYSLMKSHQMEGIVYKDLKSTYLIDGKDKRWQKRKILHDLFAVVGGVTHRGKIVNSLLLGLYDEKGRFVYIGHAGTGKMSNQAWRSLTAQIQPLITSTKPFINEPERSKDAVWLEAQIVVKVQFLEWTAGGTMRQPSIQAIMEFPVNQCTFSQARS</sequence>
<dbReference type="RefSeq" id="WP_163947250.1">
    <property type="nucleotide sequence ID" value="NZ_JAAIKC010000004.1"/>
</dbReference>
<evidence type="ECO:0000256" key="1">
    <source>
        <dbReference type="ARBA" id="ARBA00007572"/>
    </source>
</evidence>
<dbReference type="InterPro" id="IPR012309">
    <property type="entry name" value="DNA_ligase_ATP-dep_C"/>
</dbReference>
<dbReference type="PANTHER" id="PTHR45674:SF4">
    <property type="entry name" value="DNA LIGASE 1"/>
    <property type="match status" value="1"/>
</dbReference>
<dbReference type="InterPro" id="IPR012310">
    <property type="entry name" value="DNA_ligase_ATP-dep_cent"/>
</dbReference>
<dbReference type="GO" id="GO:0006310">
    <property type="term" value="P:DNA recombination"/>
    <property type="evidence" value="ECO:0007669"/>
    <property type="project" value="InterPro"/>
</dbReference>
<dbReference type="InterPro" id="IPR050191">
    <property type="entry name" value="ATP-dep_DNA_ligase"/>
</dbReference>
<name>A0A6G3ZY26_9BACL</name>
<dbReference type="GO" id="GO:0005524">
    <property type="term" value="F:ATP binding"/>
    <property type="evidence" value="ECO:0007669"/>
    <property type="project" value="InterPro"/>
</dbReference>
<evidence type="ECO:0000256" key="4">
    <source>
        <dbReference type="ARBA" id="ARBA00034003"/>
    </source>
</evidence>